<reference evidence="1" key="1">
    <citation type="submission" date="2020-08" db="EMBL/GenBank/DDBJ databases">
        <title>Plant Genome Project.</title>
        <authorList>
            <person name="Zhang R.-G."/>
        </authorList>
    </citation>
    <scope>NUCLEOTIDE SEQUENCE</scope>
    <source>
        <strain evidence="1">WSP0</strain>
        <tissue evidence="1">Leaf</tissue>
    </source>
</reference>
<evidence type="ECO:0000313" key="1">
    <source>
        <dbReference type="EMBL" id="KAG5552401.1"/>
    </source>
</evidence>
<dbReference type="Proteomes" id="UP000823749">
    <property type="component" value="Chromosome 4"/>
</dbReference>
<keyword evidence="2" id="KW-1185">Reference proteome</keyword>
<evidence type="ECO:0000313" key="2">
    <source>
        <dbReference type="Proteomes" id="UP000823749"/>
    </source>
</evidence>
<organism evidence="1 2">
    <name type="scientific">Rhododendron griersonianum</name>
    <dbReference type="NCBI Taxonomy" id="479676"/>
    <lineage>
        <taxon>Eukaryota</taxon>
        <taxon>Viridiplantae</taxon>
        <taxon>Streptophyta</taxon>
        <taxon>Embryophyta</taxon>
        <taxon>Tracheophyta</taxon>
        <taxon>Spermatophyta</taxon>
        <taxon>Magnoliopsida</taxon>
        <taxon>eudicotyledons</taxon>
        <taxon>Gunneridae</taxon>
        <taxon>Pentapetalae</taxon>
        <taxon>asterids</taxon>
        <taxon>Ericales</taxon>
        <taxon>Ericaceae</taxon>
        <taxon>Ericoideae</taxon>
        <taxon>Rhodoreae</taxon>
        <taxon>Rhododendron</taxon>
    </lineage>
</organism>
<dbReference type="EMBL" id="JACTNZ010000004">
    <property type="protein sequence ID" value="KAG5552401.1"/>
    <property type="molecule type" value="Genomic_DNA"/>
</dbReference>
<protein>
    <submittedName>
        <fullName evidence="1">Uncharacterized protein</fullName>
    </submittedName>
</protein>
<accession>A0AAV6KJ27</accession>
<dbReference type="AlphaFoldDB" id="A0AAV6KJ27"/>
<gene>
    <name evidence="1" type="ORF">RHGRI_010468</name>
</gene>
<comment type="caution">
    <text evidence="1">The sequence shown here is derived from an EMBL/GenBank/DDBJ whole genome shotgun (WGS) entry which is preliminary data.</text>
</comment>
<name>A0AAV6KJ27_9ERIC</name>
<sequence>MEGFLVDPGLDGEVGLGVEAHSEYDDGEEAREVARELPVLPLPRLPWRRRRSVEEVAVWAILVAQRLGPSPPPPRRRRAGVRRRRRVPRALAKGFGDGIVLVET</sequence>
<proteinExistence type="predicted"/>